<organism evidence="3 4">
    <name type="scientific">Coprobacter fastidiosus</name>
    <dbReference type="NCBI Taxonomy" id="1099853"/>
    <lineage>
        <taxon>Bacteria</taxon>
        <taxon>Pseudomonadati</taxon>
        <taxon>Bacteroidota</taxon>
        <taxon>Bacteroidia</taxon>
        <taxon>Bacteroidales</taxon>
        <taxon>Barnesiellaceae</taxon>
        <taxon>Coprobacter</taxon>
    </lineage>
</organism>
<dbReference type="EMBL" id="DNWC01000083">
    <property type="protein sequence ID" value="HBJ08568.1"/>
    <property type="molecule type" value="Genomic_DNA"/>
</dbReference>
<evidence type="ECO:0000313" key="3">
    <source>
        <dbReference type="EMBL" id="HBJ08568.1"/>
    </source>
</evidence>
<evidence type="ECO:0000259" key="2">
    <source>
        <dbReference type="Pfam" id="PF00144"/>
    </source>
</evidence>
<dbReference type="InterPro" id="IPR001466">
    <property type="entry name" value="Beta-lactam-related"/>
</dbReference>
<dbReference type="SUPFAM" id="SSF56601">
    <property type="entry name" value="beta-lactamase/transpeptidase-like"/>
    <property type="match status" value="1"/>
</dbReference>
<protein>
    <recommendedName>
        <fullName evidence="2">Beta-lactamase-related domain-containing protein</fullName>
    </recommendedName>
</protein>
<dbReference type="PANTHER" id="PTHR43283">
    <property type="entry name" value="BETA-LACTAMASE-RELATED"/>
    <property type="match status" value="1"/>
</dbReference>
<sequence length="96" mass="10763">PGCQILVARKGKIVYDRTFGYFDYAHTHPVRSEDVYDVASITKAIATVPAIMLLNDKNQININSGISRYIPEIRKTFSPNITIRKVLFHETGLPSG</sequence>
<reference evidence="3 4" key="1">
    <citation type="journal article" date="2018" name="Nat. Biotechnol.">
        <title>A standardized bacterial taxonomy based on genome phylogeny substantially revises the tree of life.</title>
        <authorList>
            <person name="Parks D.H."/>
            <person name="Chuvochina M."/>
            <person name="Waite D.W."/>
            <person name="Rinke C."/>
            <person name="Skarshewski A."/>
            <person name="Chaumeil P.A."/>
            <person name="Hugenholtz P."/>
        </authorList>
    </citation>
    <scope>NUCLEOTIDE SEQUENCE [LARGE SCALE GENOMIC DNA]</scope>
    <source>
        <strain evidence="3">UBA11482</strain>
    </source>
</reference>
<dbReference type="GO" id="GO:0016787">
    <property type="term" value="F:hydrolase activity"/>
    <property type="evidence" value="ECO:0007669"/>
    <property type="project" value="UniProtKB-KW"/>
</dbReference>
<comment type="caution">
    <text evidence="3">The sequence shown here is derived from an EMBL/GenBank/DDBJ whole genome shotgun (WGS) entry which is preliminary data.</text>
</comment>
<gene>
    <name evidence="3" type="ORF">DDY73_06135</name>
</gene>
<feature type="non-terminal residue" evidence="3">
    <location>
        <position position="96"/>
    </location>
</feature>
<name>A0A354M229_9BACT</name>
<feature type="domain" description="Beta-lactamase-related" evidence="2">
    <location>
        <begin position="1"/>
        <end position="95"/>
    </location>
</feature>
<accession>A0A354M229</accession>
<dbReference type="InterPro" id="IPR012338">
    <property type="entry name" value="Beta-lactam/transpept-like"/>
</dbReference>
<keyword evidence="1" id="KW-0378">Hydrolase</keyword>
<dbReference type="Pfam" id="PF00144">
    <property type="entry name" value="Beta-lactamase"/>
    <property type="match status" value="1"/>
</dbReference>
<dbReference type="PANTHER" id="PTHR43283:SF11">
    <property type="entry name" value="BETA-LACTAMASE-RELATED DOMAIN-CONTAINING PROTEIN"/>
    <property type="match status" value="1"/>
</dbReference>
<dbReference type="InterPro" id="IPR050789">
    <property type="entry name" value="Diverse_Enzym_Activities"/>
</dbReference>
<evidence type="ECO:0000256" key="1">
    <source>
        <dbReference type="ARBA" id="ARBA00022801"/>
    </source>
</evidence>
<feature type="non-terminal residue" evidence="3">
    <location>
        <position position="1"/>
    </location>
</feature>
<dbReference type="Proteomes" id="UP000262954">
    <property type="component" value="Unassembled WGS sequence"/>
</dbReference>
<dbReference type="AlphaFoldDB" id="A0A354M229"/>
<evidence type="ECO:0000313" key="4">
    <source>
        <dbReference type="Proteomes" id="UP000262954"/>
    </source>
</evidence>
<dbReference type="Gene3D" id="3.40.710.10">
    <property type="entry name" value="DD-peptidase/beta-lactamase superfamily"/>
    <property type="match status" value="1"/>
</dbReference>
<proteinExistence type="predicted"/>